<comment type="caution">
    <text evidence="3">The sequence shown here is derived from an EMBL/GenBank/DDBJ whole genome shotgun (WGS) entry which is preliminary data.</text>
</comment>
<feature type="compositionally biased region" description="Polar residues" evidence="1">
    <location>
        <begin position="153"/>
        <end position="165"/>
    </location>
</feature>
<dbReference type="AlphaFoldDB" id="A0AAP0KFU5"/>
<proteinExistence type="predicted"/>
<name>A0AAP0KFU5_9MAGN</name>
<evidence type="ECO:0000256" key="1">
    <source>
        <dbReference type="SAM" id="MobiDB-lite"/>
    </source>
</evidence>
<evidence type="ECO:0000313" key="3">
    <source>
        <dbReference type="EMBL" id="KAK9150948.1"/>
    </source>
</evidence>
<dbReference type="Pfam" id="PF23752">
    <property type="entry name" value="Beta-prop_WDR11_2nd"/>
    <property type="match status" value="1"/>
</dbReference>
<protein>
    <recommendedName>
        <fullName evidence="2">WDR11 second beta-propeller domain-containing protein</fullName>
    </recommendedName>
</protein>
<feature type="domain" description="WDR11 second beta-propeller" evidence="2">
    <location>
        <begin position="107"/>
        <end position="199"/>
    </location>
</feature>
<dbReference type="PANTHER" id="PTHR14593:SF5">
    <property type="entry name" value="WD REPEAT-CONTAINING PROTEIN 11"/>
    <property type="match status" value="1"/>
</dbReference>
<dbReference type="Proteomes" id="UP001420932">
    <property type="component" value="Unassembled WGS sequence"/>
</dbReference>
<dbReference type="InterPro" id="IPR057853">
    <property type="entry name" value="Beta-prop_WDR11_2nd"/>
</dbReference>
<sequence>MDVAFHCRAEVMKVQPVAAGELLPERLGDLDCPGAEVDISLLLERPCEPPCSVRLGFTSCAPCKVQPYGCGVGVGVGFLSFKTFHISWLPKLCSVRGSAISSNLKALSLALPFTVLEWTLPMAPRLAQNGPSRQSSSKDHTASDSPPDTSSTKESVANSKASSSEGTDEDTFESFAFALVNGALGVFEVHGRRIRDFRNGSETEWRNFVFDPFLITNGSETEIMHSVNDPLLIGNRSETKFFHSVSVPSLITNGSEMKIMFSVSDSLLIRDGTETEWKNFISDPFLISNGSET</sequence>
<organism evidence="3 4">
    <name type="scientific">Stephania yunnanensis</name>
    <dbReference type="NCBI Taxonomy" id="152371"/>
    <lineage>
        <taxon>Eukaryota</taxon>
        <taxon>Viridiplantae</taxon>
        <taxon>Streptophyta</taxon>
        <taxon>Embryophyta</taxon>
        <taxon>Tracheophyta</taxon>
        <taxon>Spermatophyta</taxon>
        <taxon>Magnoliopsida</taxon>
        <taxon>Ranunculales</taxon>
        <taxon>Menispermaceae</taxon>
        <taxon>Menispermoideae</taxon>
        <taxon>Cissampelideae</taxon>
        <taxon>Stephania</taxon>
    </lineage>
</organism>
<accession>A0AAP0KFU5</accession>
<gene>
    <name evidence="3" type="ORF">Syun_009257</name>
</gene>
<evidence type="ECO:0000259" key="2">
    <source>
        <dbReference type="Pfam" id="PF23752"/>
    </source>
</evidence>
<dbReference type="GO" id="GO:0005737">
    <property type="term" value="C:cytoplasm"/>
    <property type="evidence" value="ECO:0007669"/>
    <property type="project" value="TreeGrafter"/>
</dbReference>
<dbReference type="EMBL" id="JBBNAF010000004">
    <property type="protein sequence ID" value="KAK9150948.1"/>
    <property type="molecule type" value="Genomic_DNA"/>
</dbReference>
<feature type="compositionally biased region" description="Low complexity" evidence="1">
    <location>
        <begin position="143"/>
        <end position="152"/>
    </location>
</feature>
<evidence type="ECO:0000313" key="4">
    <source>
        <dbReference type="Proteomes" id="UP001420932"/>
    </source>
</evidence>
<dbReference type="InterPro" id="IPR039694">
    <property type="entry name" value="WDR11"/>
</dbReference>
<feature type="region of interest" description="Disordered" evidence="1">
    <location>
        <begin position="127"/>
        <end position="168"/>
    </location>
</feature>
<reference evidence="3 4" key="1">
    <citation type="submission" date="2024-01" db="EMBL/GenBank/DDBJ databases">
        <title>Genome assemblies of Stephania.</title>
        <authorList>
            <person name="Yang L."/>
        </authorList>
    </citation>
    <scope>NUCLEOTIDE SEQUENCE [LARGE SCALE GENOMIC DNA]</scope>
    <source>
        <strain evidence="3">YNDBR</strain>
        <tissue evidence="3">Leaf</tissue>
    </source>
</reference>
<keyword evidence="4" id="KW-1185">Reference proteome</keyword>
<dbReference type="PANTHER" id="PTHR14593">
    <property type="entry name" value="WD REPEAT-CONTAINING PROTEIN 11"/>
    <property type="match status" value="1"/>
</dbReference>